<dbReference type="PIRSF" id="PIRSF000193">
    <property type="entry name" value="Pyrrol-5-carb_rd"/>
    <property type="match status" value="1"/>
</dbReference>
<keyword evidence="6" id="KW-0963">Cytoplasm</keyword>
<keyword evidence="3 6" id="KW-0521">NADP</keyword>
<comment type="catalytic activity">
    <reaction evidence="6">
        <text>L-proline + NAD(+) = (S)-1-pyrroline-5-carboxylate + NADH + 2 H(+)</text>
        <dbReference type="Rhea" id="RHEA:14105"/>
        <dbReference type="ChEBI" id="CHEBI:15378"/>
        <dbReference type="ChEBI" id="CHEBI:17388"/>
        <dbReference type="ChEBI" id="CHEBI:57540"/>
        <dbReference type="ChEBI" id="CHEBI:57945"/>
        <dbReference type="ChEBI" id="CHEBI:60039"/>
        <dbReference type="EC" id="1.5.1.2"/>
    </reaction>
</comment>
<reference evidence="10" key="1">
    <citation type="submission" date="2019-11" db="EMBL/GenBank/DDBJ databases">
        <title>Draft Genome Sequence of Plant Growth-Promoting Rhizosphere-Associated Bacteria.</title>
        <authorList>
            <person name="Vasilyev I.Y."/>
            <person name="Radchenko V."/>
            <person name="Ilnitskaya E.V."/>
        </authorList>
    </citation>
    <scope>NUCLEOTIDE SEQUENCE</scope>
    <source>
        <strain evidence="10">VRA_517_n</strain>
    </source>
</reference>
<dbReference type="UniPathway" id="UPA00098">
    <property type="reaction ID" value="UER00361"/>
</dbReference>
<comment type="pathway">
    <text evidence="6">Amino-acid biosynthesis; L-proline biosynthesis; L-proline from L-glutamate 5-semialdehyde: step 1/1.</text>
</comment>
<dbReference type="SUPFAM" id="SSF48179">
    <property type="entry name" value="6-phosphogluconate dehydrogenase C-terminal domain-like"/>
    <property type="match status" value="1"/>
</dbReference>
<proteinExistence type="inferred from homology"/>
<organism evidence="10">
    <name type="scientific">Bacillus velezensis</name>
    <dbReference type="NCBI Taxonomy" id="492670"/>
    <lineage>
        <taxon>Bacteria</taxon>
        <taxon>Bacillati</taxon>
        <taxon>Bacillota</taxon>
        <taxon>Bacilli</taxon>
        <taxon>Bacillales</taxon>
        <taxon>Bacillaceae</taxon>
        <taxon>Bacillus</taxon>
        <taxon>Bacillus amyloliquefaciens group</taxon>
    </lineage>
</organism>
<comment type="function">
    <text evidence="5 6">Catalyzes the reduction of 1-pyrroline-5-carboxylate (PCA) to L-proline.</text>
</comment>
<protein>
    <recommendedName>
        <fullName evidence="6">Pyrroline-5-carboxylate reductase</fullName>
        <shortName evidence="6">P5C reductase</shortName>
        <shortName evidence="6">P5CR</shortName>
        <ecNumber evidence="6">1.5.1.2</ecNumber>
    </recommendedName>
    <alternativeName>
        <fullName evidence="6">PCA reductase</fullName>
    </alternativeName>
</protein>
<comment type="subcellular location">
    <subcellularLocation>
        <location evidence="6">Cytoplasm</location>
    </subcellularLocation>
</comment>
<evidence type="ECO:0000256" key="6">
    <source>
        <dbReference type="HAMAP-Rule" id="MF_01925"/>
    </source>
</evidence>
<dbReference type="HAMAP" id="MF_01925">
    <property type="entry name" value="P5C_reductase"/>
    <property type="match status" value="1"/>
</dbReference>
<dbReference type="GO" id="GO:0005737">
    <property type="term" value="C:cytoplasm"/>
    <property type="evidence" value="ECO:0007669"/>
    <property type="project" value="UniProtKB-SubCell"/>
</dbReference>
<feature type="binding site" evidence="7">
    <location>
        <begin position="76"/>
        <end position="79"/>
    </location>
    <ligand>
        <name>NADP(+)</name>
        <dbReference type="ChEBI" id="CHEBI:58349"/>
    </ligand>
</feature>
<evidence type="ECO:0000313" key="10">
    <source>
        <dbReference type="EMBL" id="MSE02586.1"/>
    </source>
</evidence>
<keyword evidence="6" id="KW-0028">Amino-acid biosynthesis</keyword>
<dbReference type="GO" id="GO:0055129">
    <property type="term" value="P:L-proline biosynthetic process"/>
    <property type="evidence" value="ECO:0007669"/>
    <property type="project" value="UniProtKB-UniRule"/>
</dbReference>
<comment type="similarity">
    <text evidence="1 6">Belongs to the pyrroline-5-carboxylate reductase family.</text>
</comment>
<sequence>MLPILDQKKVAFIGAGSMAEGMISGMVRAKKIPNQNICVTNRRNTERLAELEHQYGIQGIAFDSMKTEDIDVFILAMKPKDAEIALATLKRRIQPHQIILSVLAGITTSFIQQSLHDRQPVVRVMPNTSSMIGESATAAAFGDHVSYGSAKTAVSLLECLGEVYVIKEDQMDIFTGIAGSGPAYFYYLMEFIEKAGEEAGLDKRLSRKIGAQTLLGAAKMLMETGEKPDVLRENITSPNGTTEAGLDALRSEGGGEAIAKAIKHATERSIEISKTIEKTAAL</sequence>
<comment type="catalytic activity">
    <reaction evidence="6">
        <text>L-proline + NADP(+) = (S)-1-pyrroline-5-carboxylate + NADPH + 2 H(+)</text>
        <dbReference type="Rhea" id="RHEA:14109"/>
        <dbReference type="ChEBI" id="CHEBI:15378"/>
        <dbReference type="ChEBI" id="CHEBI:17388"/>
        <dbReference type="ChEBI" id="CHEBI:57783"/>
        <dbReference type="ChEBI" id="CHEBI:58349"/>
        <dbReference type="ChEBI" id="CHEBI:60039"/>
        <dbReference type="EC" id="1.5.1.2"/>
    </reaction>
</comment>
<dbReference type="PANTHER" id="PTHR11645">
    <property type="entry name" value="PYRROLINE-5-CARBOXYLATE REDUCTASE"/>
    <property type="match status" value="1"/>
</dbReference>
<dbReference type="AlphaFoldDB" id="A0A6A8LGQ2"/>
<dbReference type="PANTHER" id="PTHR11645:SF49">
    <property type="entry name" value="PYRROLINE-5-CARBOXYLATE REDUCTASE 1"/>
    <property type="match status" value="1"/>
</dbReference>
<evidence type="ECO:0000256" key="1">
    <source>
        <dbReference type="ARBA" id="ARBA00005525"/>
    </source>
</evidence>
<dbReference type="Gene3D" id="3.40.50.720">
    <property type="entry name" value="NAD(P)-binding Rossmann-like Domain"/>
    <property type="match status" value="1"/>
</dbReference>
<dbReference type="InterPro" id="IPR000304">
    <property type="entry name" value="Pyrroline-COOH_reductase"/>
</dbReference>
<feature type="domain" description="Pyrroline-5-carboxylate reductase dimerisation" evidence="9">
    <location>
        <begin position="168"/>
        <end position="271"/>
    </location>
</feature>
<feature type="domain" description="Pyrroline-5-carboxylate reductase catalytic N-terminal" evidence="8">
    <location>
        <begin position="9"/>
        <end position="105"/>
    </location>
</feature>
<dbReference type="RefSeq" id="WP_014418088.1">
    <property type="nucleotide sequence ID" value="NZ_AP024501.1"/>
</dbReference>
<dbReference type="Gene3D" id="1.10.3730.10">
    <property type="entry name" value="ProC C-terminal domain-like"/>
    <property type="match status" value="1"/>
</dbReference>
<feature type="binding site" evidence="7">
    <location>
        <begin position="13"/>
        <end position="18"/>
    </location>
    <ligand>
        <name>NADP(+)</name>
        <dbReference type="ChEBI" id="CHEBI:58349"/>
    </ligand>
</feature>
<keyword evidence="4 6" id="KW-0560">Oxidoreductase</keyword>
<gene>
    <name evidence="6 10" type="primary">proC</name>
    <name evidence="10" type="ORF">GKC39_10975</name>
</gene>
<evidence type="ECO:0000256" key="2">
    <source>
        <dbReference type="ARBA" id="ARBA00022650"/>
    </source>
</evidence>
<dbReference type="InterPro" id="IPR036291">
    <property type="entry name" value="NAD(P)-bd_dom_sf"/>
</dbReference>
<dbReference type="EMBL" id="WKKV01000004">
    <property type="protein sequence ID" value="MSE02586.1"/>
    <property type="molecule type" value="Genomic_DNA"/>
</dbReference>
<keyword evidence="2 6" id="KW-0641">Proline biosynthesis</keyword>
<dbReference type="InterPro" id="IPR008927">
    <property type="entry name" value="6-PGluconate_DH-like_C_sf"/>
</dbReference>
<dbReference type="Pfam" id="PF14748">
    <property type="entry name" value="P5CR_dimer"/>
    <property type="match status" value="1"/>
</dbReference>
<name>A0A6A8LGQ2_BACVE</name>
<evidence type="ECO:0000256" key="3">
    <source>
        <dbReference type="ARBA" id="ARBA00022857"/>
    </source>
</evidence>
<evidence type="ECO:0000259" key="8">
    <source>
        <dbReference type="Pfam" id="PF03807"/>
    </source>
</evidence>
<dbReference type="InterPro" id="IPR028939">
    <property type="entry name" value="P5C_Rdtase_cat_N"/>
</dbReference>
<accession>A0A6A8LGQ2</accession>
<dbReference type="SUPFAM" id="SSF51735">
    <property type="entry name" value="NAD(P)-binding Rossmann-fold domains"/>
    <property type="match status" value="1"/>
</dbReference>
<dbReference type="GO" id="GO:0004735">
    <property type="term" value="F:pyrroline-5-carboxylate reductase activity"/>
    <property type="evidence" value="ECO:0007669"/>
    <property type="project" value="UniProtKB-UniRule"/>
</dbReference>
<comment type="caution">
    <text evidence="10">The sequence shown here is derived from an EMBL/GenBank/DDBJ whole genome shotgun (WGS) entry which is preliminary data.</text>
</comment>
<dbReference type="Pfam" id="PF03807">
    <property type="entry name" value="F420_oxidored"/>
    <property type="match status" value="1"/>
</dbReference>
<evidence type="ECO:0000256" key="7">
    <source>
        <dbReference type="PIRSR" id="PIRSR000193-1"/>
    </source>
</evidence>
<evidence type="ECO:0000259" key="9">
    <source>
        <dbReference type="Pfam" id="PF14748"/>
    </source>
</evidence>
<evidence type="ECO:0000256" key="4">
    <source>
        <dbReference type="ARBA" id="ARBA00023002"/>
    </source>
</evidence>
<dbReference type="EC" id="1.5.1.2" evidence="6"/>
<dbReference type="FunFam" id="1.10.3730.10:FF:000001">
    <property type="entry name" value="Pyrroline-5-carboxylate reductase"/>
    <property type="match status" value="1"/>
</dbReference>
<evidence type="ECO:0000256" key="5">
    <source>
        <dbReference type="ARBA" id="ARBA00058118"/>
    </source>
</evidence>
<dbReference type="InterPro" id="IPR029036">
    <property type="entry name" value="P5CR_dimer"/>
</dbReference>